<proteinExistence type="predicted"/>
<dbReference type="AlphaFoldDB" id="A0A8J7LGJ8"/>
<sequence>MLLLTPRSQAIVAIQQKPFAQADGTASIHQEYRYSQENLPLKSTKLRLMPSHIRFAVDEHRMRV</sequence>
<name>A0A8J7LGJ8_9NOST</name>
<comment type="caution">
    <text evidence="1">The sequence shown here is derived from an EMBL/GenBank/DDBJ whole genome shotgun (WGS) entry which is preliminary data.</text>
</comment>
<evidence type="ECO:0000313" key="2">
    <source>
        <dbReference type="Proteomes" id="UP000662314"/>
    </source>
</evidence>
<reference evidence="1 2" key="1">
    <citation type="journal article" date="2021" name="Int. J. Syst. Evol. Microbiol.">
        <title>Amazonocrinis nigriterrae gen. nov., sp. nov., Atlanticothrix silvestris gen. nov., sp. nov. and Dendronalium phyllosphericum gen. nov., sp. nov., nostocacean cyanobacteria from Brazilian environments.</title>
        <authorList>
            <person name="Alvarenga D.O."/>
            <person name="Andreote A.P.D."/>
            <person name="Branco L.H.Z."/>
            <person name="Delbaje E."/>
            <person name="Cruz R.B."/>
            <person name="Varani A.M."/>
            <person name="Fiore M.F."/>
        </authorList>
    </citation>
    <scope>NUCLEOTIDE SEQUENCE [LARGE SCALE GENOMIC DNA]</scope>
    <source>
        <strain evidence="1 2">CENA369</strain>
    </source>
</reference>
<dbReference type="RefSeq" id="WP_214431869.1">
    <property type="nucleotide sequence ID" value="NZ_CAWPUQ010000119.1"/>
</dbReference>
<protein>
    <submittedName>
        <fullName evidence="1">Uncharacterized protein</fullName>
    </submittedName>
</protein>
<dbReference type="EMBL" id="JAECZA010000023">
    <property type="protein sequence ID" value="MBH8573054.1"/>
    <property type="molecule type" value="Genomic_DNA"/>
</dbReference>
<accession>A0A8J7LGJ8</accession>
<organism evidence="1 2">
    <name type="scientific">Dendronalium phyllosphericum CENA369</name>
    <dbReference type="NCBI Taxonomy" id="1725256"/>
    <lineage>
        <taxon>Bacteria</taxon>
        <taxon>Bacillati</taxon>
        <taxon>Cyanobacteriota</taxon>
        <taxon>Cyanophyceae</taxon>
        <taxon>Nostocales</taxon>
        <taxon>Nostocaceae</taxon>
        <taxon>Dendronalium</taxon>
        <taxon>Dendronalium phyllosphericum</taxon>
    </lineage>
</organism>
<keyword evidence="2" id="KW-1185">Reference proteome</keyword>
<gene>
    <name evidence="1" type="ORF">I8752_08505</name>
</gene>
<dbReference type="Proteomes" id="UP000662314">
    <property type="component" value="Unassembled WGS sequence"/>
</dbReference>
<evidence type="ECO:0000313" key="1">
    <source>
        <dbReference type="EMBL" id="MBH8573054.1"/>
    </source>
</evidence>